<organism evidence="2 3">
    <name type="scientific">Selenomonas ruminantium</name>
    <dbReference type="NCBI Taxonomy" id="971"/>
    <lineage>
        <taxon>Bacteria</taxon>
        <taxon>Bacillati</taxon>
        <taxon>Bacillota</taxon>
        <taxon>Negativicutes</taxon>
        <taxon>Selenomonadales</taxon>
        <taxon>Selenomonadaceae</taxon>
        <taxon>Selenomonas</taxon>
    </lineage>
</organism>
<dbReference type="Gene3D" id="1.20.1330.10">
    <property type="entry name" value="f41 fragment of flagellin, N-terminal domain"/>
    <property type="match status" value="1"/>
</dbReference>
<evidence type="ECO:0000313" key="2">
    <source>
        <dbReference type="EMBL" id="SFB11590.1"/>
    </source>
</evidence>
<name>A0A1I0YGF4_SELRU</name>
<dbReference type="EMBL" id="FOJX01000012">
    <property type="protein sequence ID" value="SFB11590.1"/>
    <property type="molecule type" value="Genomic_DNA"/>
</dbReference>
<gene>
    <name evidence="2" type="ORF">SAMN05216587_11240</name>
</gene>
<reference evidence="2 3" key="1">
    <citation type="submission" date="2016-10" db="EMBL/GenBank/DDBJ databases">
        <authorList>
            <person name="de Groot N.N."/>
        </authorList>
    </citation>
    <scope>NUCLEOTIDE SEQUENCE [LARGE SCALE GENOMIC DNA]</scope>
    <source>
        <strain evidence="2 3">L14</strain>
    </source>
</reference>
<feature type="domain" description="Flagellin N-terminal" evidence="1">
    <location>
        <begin position="9"/>
        <end position="132"/>
    </location>
</feature>
<dbReference type="InterPro" id="IPR001492">
    <property type="entry name" value="Flagellin"/>
</dbReference>
<dbReference type="SUPFAM" id="SSF64518">
    <property type="entry name" value="Phase 1 flagellin"/>
    <property type="match status" value="1"/>
</dbReference>
<dbReference type="RefSeq" id="WP_074816982.1">
    <property type="nucleotide sequence ID" value="NZ_FOJX01000012.1"/>
</dbReference>
<proteinExistence type="predicted"/>
<keyword evidence="2" id="KW-0966">Cell projection</keyword>
<dbReference type="AlphaFoldDB" id="A0A1I0YGF4"/>
<dbReference type="Pfam" id="PF00669">
    <property type="entry name" value="Flagellin_N"/>
    <property type="match status" value="1"/>
</dbReference>
<dbReference type="PANTHER" id="PTHR42792:SF1">
    <property type="entry name" value="FLAGELLAR HOOK-ASSOCIATED PROTEIN 3"/>
    <property type="match status" value="1"/>
</dbReference>
<dbReference type="GO" id="GO:0009288">
    <property type="term" value="C:bacterial-type flagellum"/>
    <property type="evidence" value="ECO:0007669"/>
    <property type="project" value="InterPro"/>
</dbReference>
<dbReference type="Proteomes" id="UP000183843">
    <property type="component" value="Unassembled WGS sequence"/>
</dbReference>
<keyword evidence="2" id="KW-0969">Cilium</keyword>
<keyword evidence="2" id="KW-0282">Flagellum</keyword>
<evidence type="ECO:0000259" key="1">
    <source>
        <dbReference type="Pfam" id="PF00669"/>
    </source>
</evidence>
<dbReference type="GO" id="GO:0005198">
    <property type="term" value="F:structural molecule activity"/>
    <property type="evidence" value="ECO:0007669"/>
    <property type="project" value="InterPro"/>
</dbReference>
<dbReference type="InterPro" id="IPR001029">
    <property type="entry name" value="Flagellin_N"/>
</dbReference>
<accession>A0A1I0YGF4</accession>
<sequence>MSIRVSSNQMVYGYQKQLNDANTRQTSLLEQGDGSKLHRPSDNPVDYSKFIRYDASLNENEQYTSNVNTGLSWMKTSDASLVNMTNIQTTFKEKSILAANSTNNNTDMAAIAKEMMAEIQEIVSLGNTMQGDSYVFGGQTDLTKPFELSTDEITRGMTKTLDSTQQAYFSGDGYFQNNQQEKNTGTVQQMLVLKNKDDENDIYYLNTLNGKVYTKEFVENGYKDKMAVNQKTVQDGDEVGTFSGWSGSTDVSKYFENTGKIKNAGLANTFEITVNSAHGGGTVPISFATIEQQIVTFSGDNKYVSMVKKNGTTEPTADTVNVTAAEIFGTDLFDDANSGNAASGTAMLNQMLTVHKKVTEGDNLWMDTDGVTIADEAHAQTVKTETKLGARTQLYDSVSTMLVTQNELITKDITDTSSTDVARLAVQLMQEQTIYNMSLSLGARILPQSLADYL</sequence>
<dbReference type="PANTHER" id="PTHR42792">
    <property type="entry name" value="FLAGELLIN"/>
    <property type="match status" value="1"/>
</dbReference>
<protein>
    <submittedName>
        <fullName evidence="2">Flagellar hook-associated protein 3 FlgL</fullName>
    </submittedName>
</protein>
<evidence type="ECO:0000313" key="3">
    <source>
        <dbReference type="Proteomes" id="UP000183843"/>
    </source>
</evidence>